<dbReference type="Proteomes" id="UP001139494">
    <property type="component" value="Unassembled WGS sequence"/>
</dbReference>
<dbReference type="AlphaFoldDB" id="A0A9R1D7A3"/>
<dbReference type="Gene3D" id="3.20.20.140">
    <property type="entry name" value="Metal-dependent hydrolases"/>
    <property type="match status" value="1"/>
</dbReference>
<dbReference type="InterPro" id="IPR016195">
    <property type="entry name" value="Pol/histidinol_Pase-like"/>
</dbReference>
<gene>
    <name evidence="1" type="ORF">KM295_13550</name>
</gene>
<protein>
    <submittedName>
        <fullName evidence="1">PHP domain-containing protein</fullName>
    </submittedName>
</protein>
<evidence type="ECO:0000313" key="2">
    <source>
        <dbReference type="Proteomes" id="UP001139494"/>
    </source>
</evidence>
<dbReference type="RefSeq" id="WP_256030525.1">
    <property type="nucleotide sequence ID" value="NZ_JAHLKM010000026.1"/>
</dbReference>
<keyword evidence="2" id="KW-1185">Reference proteome</keyword>
<sequence length="251" mass="28558">MDRFRLDAHVKVLNDRVVERAKEREIDAVVYAPHFRRLPEIRSRAERFSDPELLVVPGREVFTGDWRNRKHVLAVGLSEPVPDFITLEGAIAEFDRQNAVVLAPHPEFATVSLEAHDLRAHGDRIHGIEVCNTKYLEPHGERSRELAREFDLPPFGSSYAHLPGSVGEIWTAFGRDFGTAEGIVEALREGVPRGVYRRSGPDHRLRCAAEFAHLFYENSWGKIDRLFLSGTEPTHPDHIAYEGRFDGVKVY</sequence>
<proteinExistence type="predicted"/>
<accession>A0A9R1D7A3</accession>
<dbReference type="SUPFAM" id="SSF89550">
    <property type="entry name" value="PHP domain-like"/>
    <property type="match status" value="1"/>
</dbReference>
<dbReference type="EMBL" id="JAHLKM010000026">
    <property type="protein sequence ID" value="MCQ4334483.1"/>
    <property type="molecule type" value="Genomic_DNA"/>
</dbReference>
<dbReference type="Pfam" id="PF13263">
    <property type="entry name" value="PHP_C"/>
    <property type="match status" value="1"/>
</dbReference>
<name>A0A9R1D7A3_9EURY</name>
<reference evidence="1" key="1">
    <citation type="journal article" date="2023" name="Front. Microbiol.">
        <title>Genomic-based phylogenetic and metabolic analyses of the genus Natronomonas, and description of Natronomonas aquatica sp. nov.</title>
        <authorList>
            <person name="Garcia-Roldan A."/>
            <person name="Duran-Viseras A."/>
            <person name="de la Haba R.R."/>
            <person name="Corral P."/>
            <person name="Sanchez-Porro C."/>
            <person name="Ventosa A."/>
        </authorList>
    </citation>
    <scope>NUCLEOTIDE SEQUENCE</scope>
    <source>
        <strain evidence="1">F2-12</strain>
    </source>
</reference>
<organism evidence="1 2">
    <name type="scientific">Natronomonas aquatica</name>
    <dbReference type="NCBI Taxonomy" id="2841590"/>
    <lineage>
        <taxon>Archaea</taxon>
        <taxon>Methanobacteriati</taxon>
        <taxon>Methanobacteriota</taxon>
        <taxon>Stenosarchaea group</taxon>
        <taxon>Halobacteria</taxon>
        <taxon>Halobacteriales</taxon>
        <taxon>Natronomonadaceae</taxon>
        <taxon>Natronomonas</taxon>
    </lineage>
</organism>
<comment type="caution">
    <text evidence="1">The sequence shown here is derived from an EMBL/GenBank/DDBJ whole genome shotgun (WGS) entry which is preliminary data.</text>
</comment>
<evidence type="ECO:0000313" key="1">
    <source>
        <dbReference type="EMBL" id="MCQ4334483.1"/>
    </source>
</evidence>